<comment type="caution">
    <text evidence="3">The sequence shown here is derived from an EMBL/GenBank/DDBJ whole genome shotgun (WGS) entry which is preliminary data.</text>
</comment>
<dbReference type="GO" id="GO:0042586">
    <property type="term" value="F:peptide deformylase activity"/>
    <property type="evidence" value="ECO:0007669"/>
    <property type="project" value="InterPro"/>
</dbReference>
<dbReference type="NCBIfam" id="NF001159">
    <property type="entry name" value="PRK00150.1-3"/>
    <property type="match status" value="1"/>
</dbReference>
<dbReference type="SUPFAM" id="SSF56420">
    <property type="entry name" value="Peptide deformylase"/>
    <property type="match status" value="1"/>
</dbReference>
<evidence type="ECO:0000313" key="3">
    <source>
        <dbReference type="EMBL" id="GAK70853.1"/>
    </source>
</evidence>
<dbReference type="PRINTS" id="PR01576">
    <property type="entry name" value="PDEFORMYLASE"/>
</dbReference>
<proteinExistence type="inferred from homology"/>
<dbReference type="PANTHER" id="PTHR10458:SF22">
    <property type="entry name" value="PEPTIDE DEFORMYLASE"/>
    <property type="match status" value="1"/>
</dbReference>
<dbReference type="AlphaFoldDB" id="A0A081CW07"/>
<comment type="caution">
    <text evidence="2">Lacks conserved residue(s) required for the propagation of feature annotation.</text>
</comment>
<dbReference type="InterPro" id="IPR023635">
    <property type="entry name" value="Peptide_deformylase"/>
</dbReference>
<organism evidence="3 4">
    <name type="scientific">Agrobacterium rubi TR3 = NBRC 13261</name>
    <dbReference type="NCBI Taxonomy" id="1368415"/>
    <lineage>
        <taxon>Bacteria</taxon>
        <taxon>Pseudomonadati</taxon>
        <taxon>Pseudomonadota</taxon>
        <taxon>Alphaproteobacteria</taxon>
        <taxon>Hyphomicrobiales</taxon>
        <taxon>Rhizobiaceae</taxon>
        <taxon>Rhizobium/Agrobacterium group</taxon>
        <taxon>Agrobacterium</taxon>
    </lineage>
</organism>
<evidence type="ECO:0000313" key="4">
    <source>
        <dbReference type="Proteomes" id="UP000028701"/>
    </source>
</evidence>
<dbReference type="PIRSF" id="PIRSF004749">
    <property type="entry name" value="Pep_def"/>
    <property type="match status" value="1"/>
</dbReference>
<reference evidence="3 4" key="1">
    <citation type="submission" date="2014-08" db="EMBL/GenBank/DDBJ databases">
        <title>Whole genome shotgun sequence of Rhizobium rubi NBRC 13261.</title>
        <authorList>
            <person name="Katano-Makiyama Y."/>
            <person name="Hosoyama A."/>
            <person name="Hashimoto M."/>
            <person name="Hosoyama Y."/>
            <person name="Noguchi M."/>
            <person name="Tsuchikane K."/>
            <person name="Uohara A."/>
            <person name="Ohji S."/>
            <person name="Ichikawa N."/>
            <person name="Kimura A."/>
            <person name="Yamazoe A."/>
            <person name="Fujita N."/>
        </authorList>
    </citation>
    <scope>NUCLEOTIDE SEQUENCE [LARGE SCALE GENOMIC DNA]</scope>
    <source>
        <strain evidence="3 4">NBRC 13261</strain>
    </source>
</reference>
<comment type="similarity">
    <text evidence="1 2">Belongs to the polypeptide deformylase family.</text>
</comment>
<sequence>MERPMPTRSIVFYPHPALGSYCEPVTEFGAELAQLAQDLLETMRAAPGVGITAAHIGVLQRLFVLELKPGDVRTYVNPEILETSDETMRHMEGSVSMPGFTEEVDRPSKVALRFQDVSGQWREEQAEGFHAICIQHEIDQLNGIFWLKRLSKLKRDRLIRKWEKAQR</sequence>
<dbReference type="InterPro" id="IPR036821">
    <property type="entry name" value="Peptide_deformylase_sf"/>
</dbReference>
<feature type="active site" evidence="2">
    <location>
        <position position="137"/>
    </location>
</feature>
<dbReference type="eggNOG" id="COG0242">
    <property type="taxonomic scope" value="Bacteria"/>
</dbReference>
<accession>A0A081CW07</accession>
<evidence type="ECO:0000256" key="2">
    <source>
        <dbReference type="HAMAP-Rule" id="MF_00163"/>
    </source>
</evidence>
<dbReference type="HAMAP" id="MF_00163">
    <property type="entry name" value="Pep_deformylase"/>
    <property type="match status" value="1"/>
</dbReference>
<gene>
    <name evidence="3" type="primary">def</name>
    <name evidence="3" type="ORF">RRU01S_14_00740</name>
</gene>
<evidence type="ECO:0000256" key="1">
    <source>
        <dbReference type="ARBA" id="ARBA00010759"/>
    </source>
</evidence>
<dbReference type="EMBL" id="BBJU01000014">
    <property type="protein sequence ID" value="GAK70853.1"/>
    <property type="molecule type" value="Genomic_DNA"/>
</dbReference>
<dbReference type="Gene3D" id="3.90.45.10">
    <property type="entry name" value="Peptide deformylase"/>
    <property type="match status" value="1"/>
</dbReference>
<dbReference type="Pfam" id="PF01327">
    <property type="entry name" value="Pep_deformylase"/>
    <property type="match status" value="1"/>
</dbReference>
<protein>
    <recommendedName>
        <fullName evidence="2">Peptide deformylase-like</fullName>
    </recommendedName>
    <alternativeName>
        <fullName evidence="2">Polypeptide deformylase-like</fullName>
    </alternativeName>
</protein>
<dbReference type="NCBIfam" id="NF009484">
    <property type="entry name" value="PRK12846.1-5"/>
    <property type="match status" value="1"/>
</dbReference>
<dbReference type="CDD" id="cd00487">
    <property type="entry name" value="Pep_deformylase"/>
    <property type="match status" value="1"/>
</dbReference>
<name>A0A081CW07_9HYPH</name>
<dbReference type="PANTHER" id="PTHR10458">
    <property type="entry name" value="PEPTIDE DEFORMYLASE"/>
    <property type="match status" value="1"/>
</dbReference>
<dbReference type="NCBIfam" id="TIGR00079">
    <property type="entry name" value="pept_deformyl"/>
    <property type="match status" value="1"/>
</dbReference>
<dbReference type="Proteomes" id="UP000028701">
    <property type="component" value="Unassembled WGS sequence"/>
</dbReference>